<organism evidence="1">
    <name type="scientific">marine sediment metagenome</name>
    <dbReference type="NCBI Taxonomy" id="412755"/>
    <lineage>
        <taxon>unclassified sequences</taxon>
        <taxon>metagenomes</taxon>
        <taxon>ecological metagenomes</taxon>
    </lineage>
</organism>
<dbReference type="EMBL" id="BARS01059147">
    <property type="protein sequence ID" value="GAG43045.1"/>
    <property type="molecule type" value="Genomic_DNA"/>
</dbReference>
<comment type="caution">
    <text evidence="1">The sequence shown here is derived from an EMBL/GenBank/DDBJ whole genome shotgun (WGS) entry which is preliminary data.</text>
</comment>
<protein>
    <submittedName>
        <fullName evidence="1">Uncharacterized protein</fullName>
    </submittedName>
</protein>
<accession>X0XIR5</accession>
<gene>
    <name evidence="1" type="ORF">S01H1_85852</name>
</gene>
<name>X0XIR5_9ZZZZ</name>
<feature type="non-terminal residue" evidence="1">
    <location>
        <position position="1"/>
    </location>
</feature>
<proteinExistence type="predicted"/>
<dbReference type="AlphaFoldDB" id="X0XIR5"/>
<sequence length="41" mass="4529">PVLRKTLVSLSLRGLALGFPDIETILPSLSQASLRRLEPDR</sequence>
<evidence type="ECO:0000313" key="1">
    <source>
        <dbReference type="EMBL" id="GAG43045.1"/>
    </source>
</evidence>
<reference evidence="1" key="1">
    <citation type="journal article" date="2014" name="Front. Microbiol.">
        <title>High frequency of phylogenetically diverse reductive dehalogenase-homologous genes in deep subseafloor sedimentary metagenomes.</title>
        <authorList>
            <person name="Kawai M."/>
            <person name="Futagami T."/>
            <person name="Toyoda A."/>
            <person name="Takaki Y."/>
            <person name="Nishi S."/>
            <person name="Hori S."/>
            <person name="Arai W."/>
            <person name="Tsubouchi T."/>
            <person name="Morono Y."/>
            <person name="Uchiyama I."/>
            <person name="Ito T."/>
            <person name="Fujiyama A."/>
            <person name="Inagaki F."/>
            <person name="Takami H."/>
        </authorList>
    </citation>
    <scope>NUCLEOTIDE SEQUENCE</scope>
    <source>
        <strain evidence="1">Expedition CK06-06</strain>
    </source>
</reference>